<keyword evidence="1" id="KW-0520">NAD</keyword>
<evidence type="ECO:0000259" key="3">
    <source>
        <dbReference type="Pfam" id="PF22725"/>
    </source>
</evidence>
<dbReference type="Pfam" id="PF22725">
    <property type="entry name" value="GFO_IDH_MocA_C3"/>
    <property type="match status" value="1"/>
</dbReference>
<feature type="domain" description="Gfo/Idh/MocA-like oxidoreductase N-terminal" evidence="2">
    <location>
        <begin position="2"/>
        <end position="126"/>
    </location>
</feature>
<protein>
    <submittedName>
        <fullName evidence="4">Gfo/Idh/MocA family oxidoreductase</fullName>
    </submittedName>
</protein>
<evidence type="ECO:0000256" key="1">
    <source>
        <dbReference type="ARBA" id="ARBA00023027"/>
    </source>
</evidence>
<dbReference type="InterPro" id="IPR036291">
    <property type="entry name" value="NAD(P)-bd_dom_sf"/>
</dbReference>
<reference evidence="4 5" key="1">
    <citation type="submission" date="2019-06" db="EMBL/GenBank/DDBJ databases">
        <authorList>
            <person name="Li F."/>
        </authorList>
    </citation>
    <scope>NUCLEOTIDE SEQUENCE [LARGE SCALE GENOMIC DNA]</scope>
    <source>
        <strain evidence="4 5">10F1D-1</strain>
    </source>
</reference>
<dbReference type="Gene3D" id="3.30.360.10">
    <property type="entry name" value="Dihydrodipicolinate Reductase, domain 2"/>
    <property type="match status" value="1"/>
</dbReference>
<accession>A0A506XW19</accession>
<gene>
    <name evidence="4" type="ORF">FJ657_15180</name>
</gene>
<dbReference type="Pfam" id="PF01408">
    <property type="entry name" value="GFO_IDH_MocA"/>
    <property type="match status" value="1"/>
</dbReference>
<feature type="domain" description="GFO/IDH/MocA-like oxidoreductase" evidence="3">
    <location>
        <begin position="158"/>
        <end position="259"/>
    </location>
</feature>
<dbReference type="GO" id="GO:0000166">
    <property type="term" value="F:nucleotide binding"/>
    <property type="evidence" value="ECO:0007669"/>
    <property type="project" value="InterPro"/>
</dbReference>
<dbReference type="InterPro" id="IPR000683">
    <property type="entry name" value="Gfo/Idh/MocA-like_OxRdtase_N"/>
</dbReference>
<evidence type="ECO:0000313" key="4">
    <source>
        <dbReference type="EMBL" id="TPW73995.1"/>
    </source>
</evidence>
<comment type="caution">
    <text evidence="4">The sequence shown here is derived from an EMBL/GenBank/DDBJ whole genome shotgun (WGS) entry which is preliminary data.</text>
</comment>
<dbReference type="PANTHER" id="PTHR43054:SF1">
    <property type="entry name" value="SCYLLO-INOSITOL 2-DEHYDROGENASE (NADP(+)) IOLU"/>
    <property type="match status" value="1"/>
</dbReference>
<dbReference type="SUPFAM" id="SSF51735">
    <property type="entry name" value="NAD(P)-binding Rossmann-fold domains"/>
    <property type="match status" value="1"/>
</dbReference>
<dbReference type="InterPro" id="IPR055170">
    <property type="entry name" value="GFO_IDH_MocA-like_dom"/>
</dbReference>
<sequence length="340" mass="35642">MIRLATIGTSQITRTLARDAAGVDGIRVSHVVSRDVARAHEFAGGLAELAPAEAAPQATGDLDALLRSGDIDAVYIASPNSVHAGQVRAAIRAGIHVLVEKPAVTTAAEWRELTAAARTAGVVLIEGIRTAYDPGLQAVRDLLPQLGAVRRVSFGYESVSSRYGKVLAGERINMFDPELAGGVLYDLGVYAAHPLIALFGLPREVRGSKVQVAVRDDSPGVDGAGVAIASYDGFDADLSYSKITTSSRPSEIRGELGTLQIDHIASPRVLTLQLAGADDVVHELPIDGPQHALTGEIERFVELVRGGDAAAAEPDQLATERTLRLMDAIRASWGAGAVAP</sequence>
<dbReference type="SUPFAM" id="SSF55347">
    <property type="entry name" value="Glyceraldehyde-3-phosphate dehydrogenase-like, C-terminal domain"/>
    <property type="match status" value="1"/>
</dbReference>
<dbReference type="Gene3D" id="3.40.50.720">
    <property type="entry name" value="NAD(P)-binding Rossmann-like Domain"/>
    <property type="match status" value="1"/>
</dbReference>
<dbReference type="RefSeq" id="WP_141164574.1">
    <property type="nucleotide sequence ID" value="NZ_VHQG01000005.1"/>
</dbReference>
<dbReference type="Proteomes" id="UP000316252">
    <property type="component" value="Unassembled WGS sequence"/>
</dbReference>
<dbReference type="PANTHER" id="PTHR43054">
    <property type="match status" value="1"/>
</dbReference>
<proteinExistence type="predicted"/>
<keyword evidence="5" id="KW-1185">Reference proteome</keyword>
<organism evidence="4 5">
    <name type="scientific">Schumannella soli</name>
    <dbReference type="NCBI Taxonomy" id="2590779"/>
    <lineage>
        <taxon>Bacteria</taxon>
        <taxon>Bacillati</taxon>
        <taxon>Actinomycetota</taxon>
        <taxon>Actinomycetes</taxon>
        <taxon>Micrococcales</taxon>
        <taxon>Microbacteriaceae</taxon>
        <taxon>Schumannella</taxon>
    </lineage>
</organism>
<dbReference type="OrthoDB" id="9815825at2"/>
<dbReference type="AlphaFoldDB" id="A0A506XW19"/>
<name>A0A506XW19_9MICO</name>
<dbReference type="EMBL" id="VHQG01000005">
    <property type="protein sequence ID" value="TPW73995.1"/>
    <property type="molecule type" value="Genomic_DNA"/>
</dbReference>
<evidence type="ECO:0000259" key="2">
    <source>
        <dbReference type="Pfam" id="PF01408"/>
    </source>
</evidence>
<evidence type="ECO:0000313" key="5">
    <source>
        <dbReference type="Proteomes" id="UP000316252"/>
    </source>
</evidence>